<proteinExistence type="inferred from homology"/>
<feature type="compositionally biased region" description="Basic residues" evidence="9">
    <location>
        <begin position="256"/>
        <end position="265"/>
    </location>
</feature>
<evidence type="ECO:0000256" key="3">
    <source>
        <dbReference type="ARBA" id="ARBA00020634"/>
    </source>
</evidence>
<dbReference type="PANTHER" id="PTHR13104">
    <property type="entry name" value="MED-6-RELATED"/>
    <property type="match status" value="1"/>
</dbReference>
<dbReference type="Pfam" id="PF04934">
    <property type="entry name" value="Med6"/>
    <property type="match status" value="1"/>
</dbReference>
<dbReference type="EMBL" id="LK023315">
    <property type="protein sequence ID" value="CDS04560.1"/>
    <property type="molecule type" value="Genomic_DNA"/>
</dbReference>
<dbReference type="GO" id="GO:0006357">
    <property type="term" value="P:regulation of transcription by RNA polymerase II"/>
    <property type="evidence" value="ECO:0007669"/>
    <property type="project" value="InterPro"/>
</dbReference>
<dbReference type="Gene3D" id="3.10.450.580">
    <property type="entry name" value="Mediator complex, subunit Med6"/>
    <property type="match status" value="1"/>
</dbReference>
<evidence type="ECO:0000256" key="4">
    <source>
        <dbReference type="ARBA" id="ARBA00023015"/>
    </source>
</evidence>
<dbReference type="AlphaFoldDB" id="A0A077WCB0"/>
<keyword evidence="5 8" id="KW-0804">Transcription</keyword>
<evidence type="ECO:0000256" key="9">
    <source>
        <dbReference type="SAM" id="MobiDB-lite"/>
    </source>
</evidence>
<organism evidence="10">
    <name type="scientific">Lichtheimia ramosa</name>
    <dbReference type="NCBI Taxonomy" id="688394"/>
    <lineage>
        <taxon>Eukaryota</taxon>
        <taxon>Fungi</taxon>
        <taxon>Fungi incertae sedis</taxon>
        <taxon>Mucoromycota</taxon>
        <taxon>Mucoromycotina</taxon>
        <taxon>Mucoromycetes</taxon>
        <taxon>Mucorales</taxon>
        <taxon>Lichtheimiaceae</taxon>
        <taxon>Lichtheimia</taxon>
    </lineage>
</organism>
<keyword evidence="8" id="KW-0010">Activator</keyword>
<dbReference type="OrthoDB" id="344220at2759"/>
<comment type="similarity">
    <text evidence="2 8">Belongs to the Mediator complex subunit 6 family.</text>
</comment>
<dbReference type="InterPro" id="IPR038566">
    <property type="entry name" value="Mediator_Med6_sf"/>
</dbReference>
<accession>A0A077WCB0</accession>
<dbReference type="GO" id="GO:0003712">
    <property type="term" value="F:transcription coregulator activity"/>
    <property type="evidence" value="ECO:0007669"/>
    <property type="project" value="InterPro"/>
</dbReference>
<comment type="subcellular location">
    <subcellularLocation>
        <location evidence="1 8">Nucleus</location>
    </subcellularLocation>
</comment>
<evidence type="ECO:0000256" key="7">
    <source>
        <dbReference type="ARBA" id="ARBA00031259"/>
    </source>
</evidence>
<evidence type="ECO:0000256" key="5">
    <source>
        <dbReference type="ARBA" id="ARBA00023163"/>
    </source>
</evidence>
<dbReference type="InterPro" id="IPR007018">
    <property type="entry name" value="Mediator_Med6"/>
</dbReference>
<comment type="function">
    <text evidence="8">Component of the Mediator complex, a coactivator involved in the regulated transcription of nearly all RNA polymerase II-dependent genes. Mediator functions as a bridge to convey information from gene-specific regulatory proteins to the basal RNA polymerase II transcription machinery. Mediator is recruited to promoters by direct interactions with regulatory proteins and serves as a scaffold for the assembly of a functional preinitiation complex with RNA polymerase II and the general transcription factors.</text>
</comment>
<evidence type="ECO:0000313" key="10">
    <source>
        <dbReference type="EMBL" id="CDS04560.1"/>
    </source>
</evidence>
<dbReference type="GO" id="GO:0016592">
    <property type="term" value="C:mediator complex"/>
    <property type="evidence" value="ECO:0007669"/>
    <property type="project" value="InterPro"/>
</dbReference>
<protein>
    <recommendedName>
        <fullName evidence="3 8">Mediator of RNA polymerase II transcription subunit 6</fullName>
    </recommendedName>
    <alternativeName>
        <fullName evidence="7 8">Mediator complex subunit 6</fullName>
    </alternativeName>
</protein>
<feature type="compositionally biased region" description="Low complexity" evidence="9">
    <location>
        <begin position="164"/>
        <end position="179"/>
    </location>
</feature>
<evidence type="ECO:0000256" key="8">
    <source>
        <dbReference type="RuleBase" id="RU364143"/>
    </source>
</evidence>
<keyword evidence="4 8" id="KW-0805">Transcription regulation</keyword>
<evidence type="ECO:0000256" key="1">
    <source>
        <dbReference type="ARBA" id="ARBA00004123"/>
    </source>
</evidence>
<keyword evidence="6 8" id="KW-0539">Nucleus</keyword>
<feature type="region of interest" description="Disordered" evidence="9">
    <location>
        <begin position="154"/>
        <end position="186"/>
    </location>
</feature>
<feature type="region of interest" description="Disordered" evidence="9">
    <location>
        <begin position="212"/>
        <end position="265"/>
    </location>
</feature>
<reference evidence="10" key="1">
    <citation type="journal article" date="2014" name="Genome Announc.">
        <title>De novo whole-genome sequence and genome annotation of Lichtheimia ramosa.</title>
        <authorList>
            <person name="Linde J."/>
            <person name="Schwartze V."/>
            <person name="Binder U."/>
            <person name="Lass-Florl C."/>
            <person name="Voigt K."/>
            <person name="Horn F."/>
        </authorList>
    </citation>
    <scope>NUCLEOTIDE SEQUENCE</scope>
    <source>
        <strain evidence="10">JMRC FSU:6197</strain>
    </source>
</reference>
<name>A0A077WCB0_9FUNG</name>
<comment type="subunit">
    <text evidence="8">Component of the Mediator complex.</text>
</comment>
<evidence type="ECO:0000256" key="2">
    <source>
        <dbReference type="ARBA" id="ARBA00007526"/>
    </source>
</evidence>
<feature type="compositionally biased region" description="Polar residues" evidence="9">
    <location>
        <begin position="222"/>
        <end position="233"/>
    </location>
</feature>
<sequence length="265" mass="30444">MSRPTETEDLTSVEWRDTTWIERVGGFQNQQMVLDYFAQSPFWDRQCNNQILAMQTQYNDLRQPYEATVEALRKMTGIEFAVVHEQPPVWVIQKQYRRGPEPHDVNPIATYYIMGANVYQSPTIYSVIANRLLTSLFHVNSAFKETQKWMEFDPSKGYSWQTPKSSSSTDKKTSGQSGTLRARESQEFRHWIDRTIEASALRIAQNRFVPEQQAAMKGRTETGISSVAPSMAQSRDEDATGKRQRKKTDDGSALASKRKKKTTTK</sequence>
<gene>
    <name evidence="8" type="primary">MED6</name>
    <name evidence="10" type="ORF">LRAMOSA07199</name>
</gene>
<evidence type="ECO:0000256" key="6">
    <source>
        <dbReference type="ARBA" id="ARBA00023242"/>
    </source>
</evidence>